<keyword evidence="4" id="KW-1185">Reference proteome</keyword>
<organism evidence="3 4">
    <name type="scientific">Mycobacteroides franklinii</name>
    <dbReference type="NCBI Taxonomy" id="948102"/>
    <lineage>
        <taxon>Bacteria</taxon>
        <taxon>Bacillati</taxon>
        <taxon>Actinomycetota</taxon>
        <taxon>Actinomycetes</taxon>
        <taxon>Mycobacteriales</taxon>
        <taxon>Mycobacteriaceae</taxon>
        <taxon>Mycobacteroides</taxon>
    </lineage>
</organism>
<dbReference type="Gene3D" id="3.10.450.30">
    <property type="entry name" value="Microbial ribonucleases"/>
    <property type="match status" value="1"/>
</dbReference>
<protein>
    <submittedName>
        <fullName evidence="3">Guanyl-specific ribonuclease Sa</fullName>
        <ecNumber evidence="3">3.1.27.3</ecNumber>
    </submittedName>
</protein>
<keyword evidence="2 3" id="KW-0378">Hydrolase</keyword>
<dbReference type="GO" id="GO:0016787">
    <property type="term" value="F:hydrolase activity"/>
    <property type="evidence" value="ECO:0007669"/>
    <property type="project" value="UniProtKB-KW"/>
</dbReference>
<sequence length="135" mass="14924" precursor="true">MDMQYRRAMSSRLRVVGTALLALVLIGCSEPSPARATIAQCNLSRLPSEAAGTVDLIHAGGPFPYPRNDGVEFQNRERVLPSEPRGYYHEYTVRTPGSKTRGTRRIITGGNPLNDPPHVYYTGDHYQSFCEVEGA</sequence>
<dbReference type="GO" id="GO:0004521">
    <property type="term" value="F:RNA endonuclease activity"/>
    <property type="evidence" value="ECO:0007669"/>
    <property type="project" value="InterPro"/>
</dbReference>
<evidence type="ECO:0000313" key="3">
    <source>
        <dbReference type="EMBL" id="TDZ48572.1"/>
    </source>
</evidence>
<dbReference type="InterPro" id="IPR000026">
    <property type="entry name" value="N1-like"/>
</dbReference>
<dbReference type="Pfam" id="PF00545">
    <property type="entry name" value="Ribonuclease"/>
    <property type="match status" value="1"/>
</dbReference>
<dbReference type="Proteomes" id="UP000295165">
    <property type="component" value="Unassembled WGS sequence"/>
</dbReference>
<name>A0A4R8QXF8_9MYCO</name>
<evidence type="ECO:0000313" key="4">
    <source>
        <dbReference type="Proteomes" id="UP000295165"/>
    </source>
</evidence>
<keyword evidence="1" id="KW-0540">Nuclease</keyword>
<comment type="caution">
    <text evidence="3">The sequence shown here is derived from an EMBL/GenBank/DDBJ whole genome shotgun (WGS) entry which is preliminary data.</text>
</comment>
<gene>
    <name evidence="3" type="primary">rnaSA</name>
    <name evidence="3" type="ORF">CCUG63697_03101</name>
</gene>
<dbReference type="InterPro" id="IPR016191">
    <property type="entry name" value="Ribonuclease/ribotoxin"/>
</dbReference>
<dbReference type="SUPFAM" id="SSF53933">
    <property type="entry name" value="Microbial ribonucleases"/>
    <property type="match status" value="1"/>
</dbReference>
<dbReference type="EC" id="3.1.27.3" evidence="3"/>
<dbReference type="GO" id="GO:0003723">
    <property type="term" value="F:RNA binding"/>
    <property type="evidence" value="ECO:0007669"/>
    <property type="project" value="InterPro"/>
</dbReference>
<evidence type="ECO:0000256" key="2">
    <source>
        <dbReference type="ARBA" id="ARBA00022801"/>
    </source>
</evidence>
<dbReference type="AlphaFoldDB" id="A0A4R8QXF8"/>
<evidence type="ECO:0000256" key="1">
    <source>
        <dbReference type="ARBA" id="ARBA00022722"/>
    </source>
</evidence>
<accession>A0A4R8QXF8</accession>
<proteinExistence type="predicted"/>
<dbReference type="PROSITE" id="PS51257">
    <property type="entry name" value="PROKAR_LIPOPROTEIN"/>
    <property type="match status" value="1"/>
</dbReference>
<dbReference type="EMBL" id="PECC01000028">
    <property type="protein sequence ID" value="TDZ48572.1"/>
    <property type="molecule type" value="Genomic_DNA"/>
</dbReference>
<reference evidence="3 4" key="1">
    <citation type="journal article" date="2019" name="Sci. Rep.">
        <title>Extended insight into the Mycobacterium chelonae-abscessus complex through whole genome sequencing of Mycobacterium salmoniphilum outbreak and Mycobacterium salmoniphilum-like strains.</title>
        <authorList>
            <person name="Behra P.R.K."/>
            <person name="Das S."/>
            <person name="Pettersson B.M.F."/>
            <person name="Shirreff L."/>
            <person name="DuCote T."/>
            <person name="Jacobsson K.G."/>
            <person name="Ennis D.G."/>
            <person name="Kirsebom L.A."/>
        </authorList>
    </citation>
    <scope>NUCLEOTIDE SEQUENCE [LARGE SCALE GENOMIC DNA]</scope>
    <source>
        <strain evidence="3 4">CCUG 63697</strain>
    </source>
</reference>